<dbReference type="Proteomes" id="UP000574390">
    <property type="component" value="Unassembled WGS sequence"/>
</dbReference>
<feature type="compositionally biased region" description="Low complexity" evidence="1">
    <location>
        <begin position="44"/>
        <end position="72"/>
    </location>
</feature>
<feature type="region of interest" description="Disordered" evidence="1">
    <location>
        <begin position="159"/>
        <end position="233"/>
    </location>
</feature>
<feature type="compositionally biased region" description="Basic and acidic residues" evidence="1">
    <location>
        <begin position="209"/>
        <end position="223"/>
    </location>
</feature>
<gene>
    <name evidence="2" type="ORF">FOZ62_011184</name>
</gene>
<feature type="non-terminal residue" evidence="2">
    <location>
        <position position="1"/>
    </location>
</feature>
<feature type="region of interest" description="Disordered" evidence="1">
    <location>
        <begin position="44"/>
        <end position="79"/>
    </location>
</feature>
<dbReference type="AlphaFoldDB" id="A0A7J6P7D1"/>
<evidence type="ECO:0000313" key="2">
    <source>
        <dbReference type="EMBL" id="KAF4691777.1"/>
    </source>
</evidence>
<name>A0A7J6P7D1_PEROL</name>
<proteinExistence type="predicted"/>
<reference evidence="2 3" key="1">
    <citation type="submission" date="2020-04" db="EMBL/GenBank/DDBJ databases">
        <title>Perkinsus olseni comparative genomics.</title>
        <authorList>
            <person name="Bogema D.R."/>
        </authorList>
    </citation>
    <scope>NUCLEOTIDE SEQUENCE [LARGE SCALE GENOMIC DNA]</scope>
    <source>
        <strain evidence="2">ATCC PRA-205</strain>
    </source>
</reference>
<evidence type="ECO:0000256" key="1">
    <source>
        <dbReference type="SAM" id="MobiDB-lite"/>
    </source>
</evidence>
<protein>
    <submittedName>
        <fullName evidence="2">Uncharacterized protein</fullName>
    </submittedName>
</protein>
<accession>A0A7J6P7D1</accession>
<feature type="region of interest" description="Disordered" evidence="1">
    <location>
        <begin position="1"/>
        <end position="28"/>
    </location>
</feature>
<sequence>VAAKAGAKVPEEAYTTTHVEQAPAQVDRSTEALRLAQLRQLQQQRMVTGQQHHQTAATPQQQQREQGTTRQPVPSSGASAIAQKISGCADVSTATAETLDCDQLHRFMALTVLTKRGLSIPLLNLGQRLVGTWLLADFFSKRGEVAACLLSLASEKVTSEKAVEGRTAEQEGGGEETKDEMGTKTKEEGDPREGGEGKEEAGDVEMADAEEKQKSAEEKEAERSTQPSAGTSVAAGGLDAITQAALNDVLAYLKSQGMK</sequence>
<feature type="non-terminal residue" evidence="2">
    <location>
        <position position="259"/>
    </location>
</feature>
<dbReference type="EMBL" id="JABANM010036243">
    <property type="protein sequence ID" value="KAF4691777.1"/>
    <property type="molecule type" value="Genomic_DNA"/>
</dbReference>
<feature type="compositionally biased region" description="Basic and acidic residues" evidence="1">
    <location>
        <begin position="159"/>
        <end position="201"/>
    </location>
</feature>
<organism evidence="2 3">
    <name type="scientific">Perkinsus olseni</name>
    <name type="common">Perkinsus atlanticus</name>
    <dbReference type="NCBI Taxonomy" id="32597"/>
    <lineage>
        <taxon>Eukaryota</taxon>
        <taxon>Sar</taxon>
        <taxon>Alveolata</taxon>
        <taxon>Perkinsozoa</taxon>
        <taxon>Perkinsea</taxon>
        <taxon>Perkinsida</taxon>
        <taxon>Perkinsidae</taxon>
        <taxon>Perkinsus</taxon>
    </lineage>
</organism>
<comment type="caution">
    <text evidence="2">The sequence shown here is derived from an EMBL/GenBank/DDBJ whole genome shotgun (WGS) entry which is preliminary data.</text>
</comment>
<evidence type="ECO:0000313" key="3">
    <source>
        <dbReference type="Proteomes" id="UP000574390"/>
    </source>
</evidence>